<dbReference type="OrthoDB" id="420519at2759"/>
<comment type="subcellular location">
    <subcellularLocation>
        <location evidence="6">Cell membrane</location>
        <topology evidence="6">Multi-pass membrane protein</topology>
    </subcellularLocation>
    <subcellularLocation>
        <location evidence="1">Membrane</location>
        <topology evidence="1">Multi-pass membrane protein</topology>
    </subcellularLocation>
</comment>
<keyword evidence="5 6" id="KW-0472">Membrane</keyword>
<feature type="transmembrane region" description="Helical" evidence="6">
    <location>
        <begin position="185"/>
        <end position="205"/>
    </location>
</feature>
<evidence type="ECO:0000313" key="7">
    <source>
        <dbReference type="EMBL" id="ORY53785.1"/>
    </source>
</evidence>
<comment type="caution">
    <text evidence="7">The sequence shown here is derived from an EMBL/GenBank/DDBJ whole genome shotgun (WGS) entry which is preliminary data.</text>
</comment>
<gene>
    <name evidence="7" type="ORF">BCR33DRAFT_761106</name>
</gene>
<feature type="transmembrane region" description="Helical" evidence="6">
    <location>
        <begin position="145"/>
        <end position="165"/>
    </location>
</feature>
<feature type="transmembrane region" description="Helical" evidence="6">
    <location>
        <begin position="240"/>
        <end position="258"/>
    </location>
</feature>
<keyword evidence="4 6" id="KW-1133">Transmembrane helix</keyword>
<feature type="transmembrane region" description="Helical" evidence="6">
    <location>
        <begin position="457"/>
        <end position="474"/>
    </location>
</feature>
<protein>
    <recommendedName>
        <fullName evidence="6">Protein PNS1</fullName>
    </recommendedName>
</protein>
<evidence type="ECO:0000256" key="3">
    <source>
        <dbReference type="ARBA" id="ARBA00022692"/>
    </source>
</evidence>
<evidence type="ECO:0000256" key="1">
    <source>
        <dbReference type="ARBA" id="ARBA00004141"/>
    </source>
</evidence>
<evidence type="ECO:0000256" key="5">
    <source>
        <dbReference type="ARBA" id="ARBA00023136"/>
    </source>
</evidence>
<dbReference type="GO" id="GO:0005886">
    <property type="term" value="C:plasma membrane"/>
    <property type="evidence" value="ECO:0007669"/>
    <property type="project" value="UniProtKB-SubCell"/>
</dbReference>
<reference evidence="7 8" key="1">
    <citation type="submission" date="2016-07" db="EMBL/GenBank/DDBJ databases">
        <title>Pervasive Adenine N6-methylation of Active Genes in Fungi.</title>
        <authorList>
            <consortium name="DOE Joint Genome Institute"/>
            <person name="Mondo S.J."/>
            <person name="Dannebaum R.O."/>
            <person name="Kuo R.C."/>
            <person name="Labutti K."/>
            <person name="Haridas S."/>
            <person name="Kuo A."/>
            <person name="Salamov A."/>
            <person name="Ahrendt S.R."/>
            <person name="Lipzen A."/>
            <person name="Sullivan W."/>
            <person name="Andreopoulos W.B."/>
            <person name="Clum A."/>
            <person name="Lindquist E."/>
            <person name="Daum C."/>
            <person name="Ramamoorthy G.K."/>
            <person name="Gryganskyi A."/>
            <person name="Culley D."/>
            <person name="Magnuson J.K."/>
            <person name="James T.Y."/>
            <person name="O'Malley M.A."/>
            <person name="Stajich J.E."/>
            <person name="Spatafora J.W."/>
            <person name="Visel A."/>
            <person name="Grigoriev I.V."/>
        </authorList>
    </citation>
    <scope>NUCLEOTIDE SEQUENCE [LARGE SCALE GENOMIC DNA]</scope>
    <source>
        <strain evidence="7 8">JEL800</strain>
    </source>
</reference>
<feature type="transmembrane region" description="Helical" evidence="6">
    <location>
        <begin position="73"/>
        <end position="97"/>
    </location>
</feature>
<evidence type="ECO:0000256" key="4">
    <source>
        <dbReference type="ARBA" id="ARBA00022989"/>
    </source>
</evidence>
<dbReference type="Proteomes" id="UP000193642">
    <property type="component" value="Unassembled WGS sequence"/>
</dbReference>
<keyword evidence="3 6" id="KW-0812">Transmembrane</keyword>
<sequence length="516" mass="55888">MSLSQPLLSQSTTSSRARSSLIRYYPESYNGTGDEESDDEYTGGPSEVLLFSRPPADASVLFKDPLERQPKDALFALLFAGAMLAFVVAAVNAVRIAKHEDGEELRKTVYAAFKNCAGVLVGVSAASVLAGICWIMAMSAFVRPIVWGSICAIPVLCLALFTFILTDALLGKSNDPVYLEPQYNGMIILSFVFLIASFVSGAFLYKERRNIDKAINIIHLACQILWETPSIFTLSLGIMGIYAVFSFSWAFAFSHLFLSRDPTAPPSESITTSTEGAILFFIFIHFWFTAVLSSIEKMTIAGVVGQWYFGRAIDETYDEDLVTKSLKGSLGPGFGSICFASLVVAAVEVTQFVIRTIRKNSRGRPSSAFLALLDSCMDCTSRAISQISSYTLIYCGITGASVCEGAMSCTRLFRRNLVVGMATAGITRTLLFLGASAAAGGVGAGTFFYAARGVGSPYAWVVGSVGAFVPFYVVRFMSQIIQNTVDATFICYMLDVDSNANNCQEAHEIFENELGI</sequence>
<dbReference type="STRING" id="329046.A0A1Y2D5D3"/>
<comment type="similarity">
    <text evidence="2 6">Belongs to the CTL (choline transporter-like) family.</text>
</comment>
<feature type="transmembrane region" description="Helical" evidence="6">
    <location>
        <begin position="270"/>
        <end position="288"/>
    </location>
</feature>
<evidence type="ECO:0000256" key="2">
    <source>
        <dbReference type="ARBA" id="ARBA00007168"/>
    </source>
</evidence>
<proteinExistence type="inferred from homology"/>
<keyword evidence="8" id="KW-1185">Reference proteome</keyword>
<dbReference type="EMBL" id="MCGO01000001">
    <property type="protein sequence ID" value="ORY53785.1"/>
    <property type="molecule type" value="Genomic_DNA"/>
</dbReference>
<dbReference type="PANTHER" id="PTHR12385:SF88">
    <property type="entry name" value="CHOLINE TRANSPORTER-LIKE PROTEIN CTL1"/>
    <property type="match status" value="1"/>
</dbReference>
<name>A0A1Y2D5D3_9FUNG</name>
<evidence type="ECO:0000313" key="8">
    <source>
        <dbReference type="Proteomes" id="UP000193642"/>
    </source>
</evidence>
<dbReference type="Pfam" id="PF04515">
    <property type="entry name" value="Choline_transpo"/>
    <property type="match status" value="1"/>
</dbReference>
<dbReference type="AlphaFoldDB" id="A0A1Y2D5D3"/>
<evidence type="ECO:0000256" key="6">
    <source>
        <dbReference type="RuleBase" id="RU368066"/>
    </source>
</evidence>
<dbReference type="PANTHER" id="PTHR12385">
    <property type="entry name" value="CHOLINE TRANSPORTER-LIKE (SLC FAMILY 44)"/>
    <property type="match status" value="1"/>
</dbReference>
<organism evidence="7 8">
    <name type="scientific">Rhizoclosmatium globosum</name>
    <dbReference type="NCBI Taxonomy" id="329046"/>
    <lineage>
        <taxon>Eukaryota</taxon>
        <taxon>Fungi</taxon>
        <taxon>Fungi incertae sedis</taxon>
        <taxon>Chytridiomycota</taxon>
        <taxon>Chytridiomycota incertae sedis</taxon>
        <taxon>Chytridiomycetes</taxon>
        <taxon>Chytridiales</taxon>
        <taxon>Chytriomycetaceae</taxon>
        <taxon>Rhizoclosmatium</taxon>
    </lineage>
</organism>
<feature type="transmembrane region" description="Helical" evidence="6">
    <location>
        <begin position="117"/>
        <end position="138"/>
    </location>
</feature>
<accession>A0A1Y2D5D3</accession>
<comment type="function">
    <text evidence="6">Probably involved in transport through the plasma membrane.</text>
</comment>
<dbReference type="GO" id="GO:0022857">
    <property type="term" value="F:transmembrane transporter activity"/>
    <property type="evidence" value="ECO:0007669"/>
    <property type="project" value="UniProtKB-UniRule"/>
</dbReference>
<dbReference type="InterPro" id="IPR007603">
    <property type="entry name" value="Choline_transptr-like"/>
</dbReference>